<dbReference type="Proteomes" id="UP000182814">
    <property type="component" value="Chromosome I"/>
</dbReference>
<organism evidence="2 3">
    <name type="scientific">Pseudomonas lini</name>
    <dbReference type="NCBI Taxonomy" id="163011"/>
    <lineage>
        <taxon>Bacteria</taxon>
        <taxon>Pseudomonadati</taxon>
        <taxon>Pseudomonadota</taxon>
        <taxon>Gammaproteobacteria</taxon>
        <taxon>Pseudomonadales</taxon>
        <taxon>Pseudomonadaceae</taxon>
        <taxon>Pseudomonas</taxon>
    </lineage>
</organism>
<reference evidence="3" key="1">
    <citation type="submission" date="2016-10" db="EMBL/GenBank/DDBJ databases">
        <authorList>
            <person name="Varghese N."/>
            <person name="Submissions S."/>
        </authorList>
    </citation>
    <scope>NUCLEOTIDE SEQUENCE [LARGE SCALE GENOMIC DNA]</scope>
    <source>
        <strain evidence="3">BS3782</strain>
    </source>
</reference>
<sequence length="249" mass="28048">MYTAHSFNPWEKSFYRPIDAAIRWCGLMDHEAQILDSAWDCPGLLSKQFPQWPCLHINVGKILDAIRNNEIPYGYFGVTTRPDSPIDCRLVTVRHTDLKYWMIHYYPDQHPAFLFGRKPPDDSKISIDTYLTLRADRDALEVKLRAIELAHAALLEELKAIGLERERLHDLVETQGELNDRSEAGYLCAIGALIETLLGSSPGGVPNSVFKSQAAIVDSITAHFEGVPGLSKRSLDKKFAAARRSLSRN</sequence>
<dbReference type="Proteomes" id="UP000434925">
    <property type="component" value="Unassembled WGS sequence"/>
</dbReference>
<evidence type="ECO:0000313" key="1">
    <source>
        <dbReference type="EMBL" id="KAB0502618.1"/>
    </source>
</evidence>
<name>A0A0J6HMP2_9PSED</name>
<evidence type="ECO:0000313" key="4">
    <source>
        <dbReference type="Proteomes" id="UP000434925"/>
    </source>
</evidence>
<accession>A0A0J6HMP2</accession>
<dbReference type="RefSeq" id="WP_048392862.1">
    <property type="nucleotide sequence ID" value="NZ_JYLB01000001.1"/>
</dbReference>
<keyword evidence="3" id="KW-1185">Reference proteome</keyword>
<gene>
    <name evidence="1" type="ORF">F7R14_18415</name>
    <name evidence="2" type="ORF">SAMN04490191_3720</name>
</gene>
<reference evidence="1 4" key="3">
    <citation type="submission" date="2019-09" db="EMBL/GenBank/DDBJ databases">
        <title>Draft genome sequences of 48 bacterial type strains from the CCUG.</title>
        <authorList>
            <person name="Tunovic T."/>
            <person name="Pineiro-Iglesias B."/>
            <person name="Unosson C."/>
            <person name="Inganas E."/>
            <person name="Ohlen M."/>
            <person name="Cardew S."/>
            <person name="Jensie-Markopoulos S."/>
            <person name="Salva-Serra F."/>
            <person name="Jaen-Luchoro D."/>
            <person name="Karlsson R."/>
            <person name="Svensson-Stadler L."/>
            <person name="Chun J."/>
            <person name="Moore E."/>
        </authorList>
    </citation>
    <scope>NUCLEOTIDE SEQUENCE [LARGE SCALE GENOMIC DNA]</scope>
    <source>
        <strain evidence="1 4">CCUG 51522</strain>
    </source>
</reference>
<evidence type="ECO:0000313" key="2">
    <source>
        <dbReference type="EMBL" id="SDT27019.1"/>
    </source>
</evidence>
<dbReference type="EMBL" id="LT629746">
    <property type="protein sequence ID" value="SDT27019.1"/>
    <property type="molecule type" value="Genomic_DNA"/>
</dbReference>
<dbReference type="AlphaFoldDB" id="A0A0J6HMP2"/>
<evidence type="ECO:0000313" key="3">
    <source>
        <dbReference type="Proteomes" id="UP000182814"/>
    </source>
</evidence>
<dbReference type="PATRIC" id="fig|163011.3.peg.1206"/>
<proteinExistence type="predicted"/>
<reference evidence="2" key="2">
    <citation type="submission" date="2016-10" db="EMBL/GenBank/DDBJ databases">
        <authorList>
            <person name="de Groot N.N."/>
        </authorList>
    </citation>
    <scope>NUCLEOTIDE SEQUENCE [LARGE SCALE GENOMIC DNA]</scope>
    <source>
        <strain evidence="2">BS3782</strain>
    </source>
</reference>
<protein>
    <submittedName>
        <fullName evidence="2">Uncharacterized protein</fullName>
    </submittedName>
</protein>
<dbReference type="EMBL" id="VZPO01000007">
    <property type="protein sequence ID" value="KAB0502618.1"/>
    <property type="molecule type" value="Genomic_DNA"/>
</dbReference>